<comment type="caution">
    <text evidence="1">The sequence shown here is derived from an EMBL/GenBank/DDBJ whole genome shotgun (WGS) entry which is preliminary data.</text>
</comment>
<dbReference type="AlphaFoldDB" id="A0AAE1LED7"/>
<evidence type="ECO:0000313" key="1">
    <source>
        <dbReference type="EMBL" id="KAK3916563.1"/>
    </source>
</evidence>
<keyword evidence="1" id="KW-0946">Virion</keyword>
<dbReference type="Proteomes" id="UP001219518">
    <property type="component" value="Unassembled WGS sequence"/>
</dbReference>
<gene>
    <name evidence="1" type="ORF">KUF71_025678</name>
</gene>
<evidence type="ECO:0000313" key="2">
    <source>
        <dbReference type="Proteomes" id="UP001219518"/>
    </source>
</evidence>
<reference evidence="1" key="1">
    <citation type="submission" date="2021-07" db="EMBL/GenBank/DDBJ databases">
        <authorList>
            <person name="Catto M.A."/>
            <person name="Jacobson A."/>
            <person name="Kennedy G."/>
            <person name="Labadie P."/>
            <person name="Hunt B.G."/>
            <person name="Srinivasan R."/>
        </authorList>
    </citation>
    <scope>NUCLEOTIDE SEQUENCE</scope>
    <source>
        <strain evidence="1">PL_HMW_Pooled</strain>
        <tissue evidence="1">Head</tissue>
    </source>
</reference>
<proteinExistence type="predicted"/>
<sequence length="88" mass="10023">MASSTPSTTTTTTMAPYRISRQELFSILQRNSIGIGRLFRREYDSAMQDSKVNLNRFKQEFRLAVAPFLQPATTEASTTTTSSSRRRR</sequence>
<accession>A0AAE1LED7</accession>
<name>A0AAE1LED7_9NEOP</name>
<keyword evidence="2" id="KW-1185">Reference proteome</keyword>
<keyword evidence="1" id="KW-0261">Viral envelope protein</keyword>
<protein>
    <submittedName>
        <fullName evidence="1">Envelope glycoprotein B</fullName>
    </submittedName>
</protein>
<dbReference type="EMBL" id="JAHWGI010000542">
    <property type="protein sequence ID" value="KAK3916563.1"/>
    <property type="molecule type" value="Genomic_DNA"/>
</dbReference>
<organism evidence="1 2">
    <name type="scientific">Frankliniella fusca</name>
    <dbReference type="NCBI Taxonomy" id="407009"/>
    <lineage>
        <taxon>Eukaryota</taxon>
        <taxon>Metazoa</taxon>
        <taxon>Ecdysozoa</taxon>
        <taxon>Arthropoda</taxon>
        <taxon>Hexapoda</taxon>
        <taxon>Insecta</taxon>
        <taxon>Pterygota</taxon>
        <taxon>Neoptera</taxon>
        <taxon>Paraneoptera</taxon>
        <taxon>Thysanoptera</taxon>
        <taxon>Terebrantia</taxon>
        <taxon>Thripoidea</taxon>
        <taxon>Thripidae</taxon>
        <taxon>Frankliniella</taxon>
    </lineage>
</organism>
<reference evidence="1" key="2">
    <citation type="journal article" date="2023" name="BMC Genomics">
        <title>Pest status, molecular evolution, and epigenetic factors derived from the genome assembly of Frankliniella fusca, a thysanopteran phytovirus vector.</title>
        <authorList>
            <person name="Catto M.A."/>
            <person name="Labadie P.E."/>
            <person name="Jacobson A.L."/>
            <person name="Kennedy G.G."/>
            <person name="Srinivasan R."/>
            <person name="Hunt B.G."/>
        </authorList>
    </citation>
    <scope>NUCLEOTIDE SEQUENCE</scope>
    <source>
        <strain evidence="1">PL_HMW_Pooled</strain>
    </source>
</reference>